<accession>A0A7Z7NQB9</accession>
<name>A0A7Z7NQB9_9BURK</name>
<dbReference type="Proteomes" id="UP000257139">
    <property type="component" value="Chromosome CBM2594_b"/>
</dbReference>
<dbReference type="EMBL" id="LT978514">
    <property type="protein sequence ID" value="SPC23555.1"/>
    <property type="molecule type" value="Genomic_DNA"/>
</dbReference>
<evidence type="ECO:0000313" key="2">
    <source>
        <dbReference type="Proteomes" id="UP000257139"/>
    </source>
</evidence>
<protein>
    <submittedName>
        <fullName evidence="1">Uncharacterized protein</fullName>
    </submittedName>
</protein>
<sequence length="40" mass="4519">MTHRRPPLSAAGELGALYLFLTDLVTMQHFCLSSGRRERS</sequence>
<reference evidence="1 2" key="1">
    <citation type="submission" date="2018-01" db="EMBL/GenBank/DDBJ databases">
        <authorList>
            <person name="Clerissi C."/>
        </authorList>
    </citation>
    <scope>NUCLEOTIDE SEQUENCE [LARGE SCALE GENOMIC DNA]</scope>
    <source>
        <strain evidence="1">Cupriavidus taiwanensis STM 6021</strain>
    </source>
</reference>
<organism evidence="1 2">
    <name type="scientific">Cupriavidus taiwanensis</name>
    <dbReference type="NCBI Taxonomy" id="164546"/>
    <lineage>
        <taxon>Bacteria</taxon>
        <taxon>Pseudomonadati</taxon>
        <taxon>Pseudomonadota</taxon>
        <taxon>Betaproteobacteria</taxon>
        <taxon>Burkholderiales</taxon>
        <taxon>Burkholderiaceae</taxon>
        <taxon>Cupriavidus</taxon>
    </lineage>
</organism>
<proteinExistence type="predicted"/>
<dbReference type="AlphaFoldDB" id="A0A7Z7NQB9"/>
<gene>
    <name evidence="1" type="ORF">CBM2594_B80054</name>
</gene>
<evidence type="ECO:0000313" key="1">
    <source>
        <dbReference type="EMBL" id="SPC23555.1"/>
    </source>
</evidence>